<feature type="transmembrane region" description="Helical" evidence="5">
    <location>
        <begin position="52"/>
        <end position="77"/>
    </location>
</feature>
<evidence type="ECO:0008006" key="8">
    <source>
        <dbReference type="Google" id="ProtNLM"/>
    </source>
</evidence>
<evidence type="ECO:0000256" key="3">
    <source>
        <dbReference type="ARBA" id="ARBA00022989"/>
    </source>
</evidence>
<proteinExistence type="predicted"/>
<dbReference type="PRINTS" id="PR00783">
    <property type="entry name" value="MINTRINSICP"/>
</dbReference>
<feature type="transmembrane region" description="Helical" evidence="5">
    <location>
        <begin position="208"/>
        <end position="232"/>
    </location>
</feature>
<feature type="transmembrane region" description="Helical" evidence="5">
    <location>
        <begin position="167"/>
        <end position="188"/>
    </location>
</feature>
<feature type="transmembrane region" description="Helical" evidence="5">
    <location>
        <begin position="98"/>
        <end position="121"/>
    </location>
</feature>
<evidence type="ECO:0000256" key="2">
    <source>
        <dbReference type="ARBA" id="ARBA00022692"/>
    </source>
</evidence>
<protein>
    <recommendedName>
        <fullName evidence="8">Aquaporin family protein</fullName>
    </recommendedName>
</protein>
<evidence type="ECO:0000313" key="7">
    <source>
        <dbReference type="Proteomes" id="UP001501495"/>
    </source>
</evidence>
<comment type="caution">
    <text evidence="6">The sequence shown here is derived from an EMBL/GenBank/DDBJ whole genome shotgun (WGS) entry which is preliminary data.</text>
</comment>
<keyword evidence="2 5" id="KW-0812">Transmembrane</keyword>
<dbReference type="RefSeq" id="WP_344733898.1">
    <property type="nucleotide sequence ID" value="NZ_BAAAZH010000017.1"/>
</dbReference>
<evidence type="ECO:0000256" key="4">
    <source>
        <dbReference type="ARBA" id="ARBA00023136"/>
    </source>
</evidence>
<dbReference type="SUPFAM" id="SSF81338">
    <property type="entry name" value="Aquaporin-like"/>
    <property type="match status" value="1"/>
</dbReference>
<name>A0ABP7XLM8_9ACTN</name>
<evidence type="ECO:0000256" key="5">
    <source>
        <dbReference type="SAM" id="Phobius"/>
    </source>
</evidence>
<keyword evidence="3 5" id="KW-1133">Transmembrane helix</keyword>
<keyword evidence="7" id="KW-1185">Reference proteome</keyword>
<dbReference type="Proteomes" id="UP001501495">
    <property type="component" value="Unassembled WGS sequence"/>
</dbReference>
<dbReference type="InterPro" id="IPR023271">
    <property type="entry name" value="Aquaporin-like"/>
</dbReference>
<evidence type="ECO:0000313" key="6">
    <source>
        <dbReference type="EMBL" id="GAA4121487.1"/>
    </source>
</evidence>
<evidence type="ECO:0000256" key="1">
    <source>
        <dbReference type="ARBA" id="ARBA00004141"/>
    </source>
</evidence>
<gene>
    <name evidence="6" type="ORF">GCM10022215_26510</name>
</gene>
<accession>A0ABP7XLM8</accession>
<organism evidence="6 7">
    <name type="scientific">Nocardioides fonticola</name>
    <dbReference type="NCBI Taxonomy" id="450363"/>
    <lineage>
        <taxon>Bacteria</taxon>
        <taxon>Bacillati</taxon>
        <taxon>Actinomycetota</taxon>
        <taxon>Actinomycetes</taxon>
        <taxon>Propionibacteriales</taxon>
        <taxon>Nocardioidaceae</taxon>
        <taxon>Nocardioides</taxon>
    </lineage>
</organism>
<sequence>MTVTQGLGAPTVEATRTRASSLLLELVGTALLVAVVVSAATSGRLLSDRGGIAGEVLLGSLAAAGGILALGLAFPGVRANPLLTLLDLIADRVSMPDGVARIVAQLLGGVAGGVLALWSFYGVHSVSFDLAGIDGFHVRDVLVNAVLGGLALGLVGGAVLARDRGQYVVPAVAAVTAAIGCGIDHVTWANPAIAVARISHLSDPVAPAIPIAWVAVTVIGQVIGLAVAAALLRLAAADEQTDA</sequence>
<feature type="transmembrane region" description="Helical" evidence="5">
    <location>
        <begin position="22"/>
        <end position="40"/>
    </location>
</feature>
<dbReference type="Gene3D" id="1.20.1080.10">
    <property type="entry name" value="Glycerol uptake facilitator protein"/>
    <property type="match status" value="1"/>
</dbReference>
<dbReference type="InterPro" id="IPR000425">
    <property type="entry name" value="MIP"/>
</dbReference>
<feature type="transmembrane region" description="Helical" evidence="5">
    <location>
        <begin position="141"/>
        <end position="160"/>
    </location>
</feature>
<comment type="subcellular location">
    <subcellularLocation>
        <location evidence="1">Membrane</location>
        <topology evidence="1">Multi-pass membrane protein</topology>
    </subcellularLocation>
</comment>
<dbReference type="EMBL" id="BAAAZH010000017">
    <property type="protein sequence ID" value="GAA4121487.1"/>
    <property type="molecule type" value="Genomic_DNA"/>
</dbReference>
<reference evidence="7" key="1">
    <citation type="journal article" date="2019" name="Int. J. Syst. Evol. Microbiol.">
        <title>The Global Catalogue of Microorganisms (GCM) 10K type strain sequencing project: providing services to taxonomists for standard genome sequencing and annotation.</title>
        <authorList>
            <consortium name="The Broad Institute Genomics Platform"/>
            <consortium name="The Broad Institute Genome Sequencing Center for Infectious Disease"/>
            <person name="Wu L."/>
            <person name="Ma J."/>
        </authorList>
    </citation>
    <scope>NUCLEOTIDE SEQUENCE [LARGE SCALE GENOMIC DNA]</scope>
    <source>
        <strain evidence="7">JCM 16703</strain>
    </source>
</reference>
<keyword evidence="4 5" id="KW-0472">Membrane</keyword>